<keyword evidence="7" id="KW-0472">Membrane</keyword>
<reference evidence="9 10" key="1">
    <citation type="submission" date="2020-01" db="EMBL/GenBank/DDBJ databases">
        <title>Aspergillus terreus IFO 6365 whole genome shotgun sequence.</title>
        <authorList>
            <person name="Kanamasa S."/>
            <person name="Takahashi H."/>
        </authorList>
    </citation>
    <scope>NUCLEOTIDE SEQUENCE [LARGE SCALE GENOMIC DNA]</scope>
    <source>
        <strain evidence="9 10">IFO 6365</strain>
    </source>
</reference>
<dbReference type="InterPro" id="IPR036291">
    <property type="entry name" value="NAD(P)-bd_dom_sf"/>
</dbReference>
<dbReference type="InterPro" id="IPR006115">
    <property type="entry name" value="6PGDH_NADP-bd"/>
</dbReference>
<dbReference type="EMBL" id="BLJY01000001">
    <property type="protein sequence ID" value="GFF12399.1"/>
    <property type="molecule type" value="Genomic_DNA"/>
</dbReference>
<dbReference type="Gene3D" id="3.40.50.720">
    <property type="entry name" value="NAD(P)-binding Rossmann-like Domain"/>
    <property type="match status" value="1"/>
</dbReference>
<dbReference type="SUPFAM" id="SSF53756">
    <property type="entry name" value="UDP-Glycosyltransferase/glycogen phosphorylase"/>
    <property type="match status" value="1"/>
</dbReference>
<keyword evidence="4" id="KW-0808">Transferase</keyword>
<dbReference type="VEuPathDB" id="FungiDB:ATEG_01420"/>
<keyword evidence="3" id="KW-1003">Cell membrane</keyword>
<dbReference type="InterPro" id="IPR010610">
    <property type="entry name" value="EryCIII-like_C"/>
</dbReference>
<dbReference type="PROSITE" id="PS50850">
    <property type="entry name" value="MFS"/>
    <property type="match status" value="1"/>
</dbReference>
<dbReference type="InterPro" id="IPR036259">
    <property type="entry name" value="MFS_trans_sf"/>
</dbReference>
<dbReference type="Proteomes" id="UP000452235">
    <property type="component" value="Unassembled WGS sequence"/>
</dbReference>
<evidence type="ECO:0000256" key="5">
    <source>
        <dbReference type="ARBA" id="ARBA00022692"/>
    </source>
</evidence>
<dbReference type="InterPro" id="IPR011701">
    <property type="entry name" value="MFS"/>
</dbReference>
<evidence type="ECO:0000313" key="10">
    <source>
        <dbReference type="Proteomes" id="UP000452235"/>
    </source>
</evidence>
<dbReference type="FunFam" id="1.20.1250.20:FF:000266">
    <property type="entry name" value="MFS multidrug transporter, putative"/>
    <property type="match status" value="1"/>
</dbReference>
<dbReference type="Pfam" id="PF07690">
    <property type="entry name" value="MFS_1"/>
    <property type="match status" value="1"/>
</dbReference>
<name>A0A5M3YQ22_ASPTE</name>
<proteinExistence type="inferred from homology"/>
<dbReference type="CDD" id="cd17323">
    <property type="entry name" value="MFS_Tpo1_MDR_like"/>
    <property type="match status" value="1"/>
</dbReference>
<dbReference type="Gene3D" id="3.40.50.2000">
    <property type="entry name" value="Glycogen Phosphorylase B"/>
    <property type="match status" value="2"/>
</dbReference>
<keyword evidence="5" id="KW-0812">Transmembrane</keyword>
<sequence length="1491" mass="163687">MSSSKIPYWRLIFDQKVVTQEIVNYPYEGSGTEDDPYVVVWIPEDPRNPMNFSSVRRWTYTILVSFVTLTVALVSSAYSGGMGQIVKDFDCKEEVAILGISLFVLGFAFGPLLWAPLSETFGRRHIFTATFCLLTAFNAGAAGAKNIQTLIILRFLAGFFGSSPFGNAGGTIADMFPASHRGIAISLFAAAPLCGPTIGPIIGGFLGSEAGWRWVEGFLAALAGVIWLCMIVFLPETYAPVLLRRRAAKLSQLTGQVYRSKLDIERGQVKLSKTLSTALSRPWLLMLKEPIVLLFCIYMAIIYGTLYMLFAAYPIVFQEARGWSEGIGGLAFLGILVGMVIGVAYTFPENMHYAKRCRETTARLPPEVRLPPSIVGGIALPIGLFWFAWTNYPSIHWMASVAAGVPFGFGLVLVFLSVFNYLIDAYTIFAASVLAANSALRSLFGFAFPLFTTYMYHNLGIHWASSIPAFLAVACIPFPIIFYLYGARIRKRCVYAAEAEAFMQRLAAMKQPEIPQKSQTQEAGALEEQKETVMVDDSEDSDSLSTFPSHTALGRQASMASKRSGHTIAHTATQYEENPYDIDRINTRNSVISGRRVGLNFEQRKFKHAQMQGYARHPRNGADDRNGIVTGRQHIRSSFALRRFPNILSQNACLTPMEGGNILFLTNSEHGQASVTLAVAHELLVRSKFAVHIASFEALAPEVSKLNKTTTSLGSTTRTAQFHGIPGRSMLECVRSRLSCSFDDLHIGFSGALNMLSLLPRMVFPWDGAEYIAIYHGFVDIIEQLRPVLVILDPLLPHARDACRMTKQERVVLLSPNTAKDLVVQPRLENLWKYPMACSGYPFPLPWRLILPNAYLAFQGAWCMRSDENIREIMKYRKDHGLEGEMPQFIMAQDDPIPVLIPTTPDMDFPVSVPESFTACGPLLRPWTPVADAHPELNAWLSKRPTVVVNLGTIFRYSSALERQFAEGIRMLLDKRPDIQILWKLPREQNMDHDGSALDGISDAVAKGRVRIEKWFPVEPISILLHENVQGSVHHGGANSYYEAIRAGIPQIVLPVWFDTYDFAHRVEFLGIGVWGSRRTAPMIQGSELGEALNRVLVDDKGVIMQEKAQALISQLGSKEGRVVACEKILSLIDESIAGGTGGGVGSGPSAPPDTILIYFIDPPPKHPSSTTLHSLGQLNIMAAQRIAWIGLGNIGRGMSRNIALKGPQTSPLILYNRTTSKASAFAQSLGPGKATVAETLPAAVRDASVTFICVGDDPAVDSIVNTLVSDSSIDLTGKTIVDCSTVHPDTSRRSHAALTTRGAAFVACPVFGAPNAAEAGQMVVVPAGDPAAVDRIKPWLEGVTSKAIIDMSGEEVGRALMLKVLGNTFILNMVETLAEGLVIAEKSGLGREVYRQWVHMFSPGPFAKYADRMCTGDYYQREEPLFGVDLARKDLRHASSLASDANMRLRSVEVTDEYLKQVKAEKGEKGDIAGVYGAIRKESGLPFENQ</sequence>
<dbReference type="InterPro" id="IPR029154">
    <property type="entry name" value="HIBADH-like_NADP-bd"/>
</dbReference>
<protein>
    <submittedName>
        <fullName evidence="9">MFS multidrug transporter</fullName>
    </submittedName>
</protein>
<dbReference type="SUPFAM" id="SSF51735">
    <property type="entry name" value="NAD(P)-binding Rossmann-fold domains"/>
    <property type="match status" value="1"/>
</dbReference>
<dbReference type="GO" id="GO:0008194">
    <property type="term" value="F:UDP-glycosyltransferase activity"/>
    <property type="evidence" value="ECO:0007669"/>
    <property type="project" value="InterPro"/>
</dbReference>
<dbReference type="VEuPathDB" id="FungiDB:ATEG_01418"/>
<dbReference type="Pfam" id="PF06722">
    <property type="entry name" value="EryCIII-like_C"/>
    <property type="match status" value="1"/>
</dbReference>
<evidence type="ECO:0000256" key="2">
    <source>
        <dbReference type="ARBA" id="ARBA00022448"/>
    </source>
</evidence>
<dbReference type="SUPFAM" id="SSF103473">
    <property type="entry name" value="MFS general substrate transporter"/>
    <property type="match status" value="1"/>
</dbReference>
<dbReference type="GO" id="GO:0016758">
    <property type="term" value="F:hexosyltransferase activity"/>
    <property type="evidence" value="ECO:0007669"/>
    <property type="project" value="UniProtKB-ARBA"/>
</dbReference>
<dbReference type="InterPro" id="IPR008927">
    <property type="entry name" value="6-PGluconate_DH-like_C_sf"/>
</dbReference>
<dbReference type="GO" id="GO:0051287">
    <property type="term" value="F:NAD binding"/>
    <property type="evidence" value="ECO:0007669"/>
    <property type="project" value="InterPro"/>
</dbReference>
<accession>A0A5M3YQ22</accession>
<dbReference type="OrthoDB" id="5835829at2759"/>
<dbReference type="InterPro" id="IPR013328">
    <property type="entry name" value="6PGD_dom2"/>
</dbReference>
<keyword evidence="10" id="KW-1185">Reference proteome</keyword>
<dbReference type="VEuPathDB" id="FungiDB:ATEG_01419"/>
<dbReference type="Pfam" id="PF03446">
    <property type="entry name" value="NAD_binding_2"/>
    <property type="match status" value="1"/>
</dbReference>
<evidence type="ECO:0000256" key="3">
    <source>
        <dbReference type="ARBA" id="ARBA00022475"/>
    </source>
</evidence>
<dbReference type="GO" id="GO:0050661">
    <property type="term" value="F:NADP binding"/>
    <property type="evidence" value="ECO:0007669"/>
    <property type="project" value="InterPro"/>
</dbReference>
<comment type="subcellular location">
    <subcellularLocation>
        <location evidence="1">Cell membrane</location>
        <topology evidence="1">Multi-pass membrane protein</topology>
    </subcellularLocation>
</comment>
<dbReference type="PANTHER" id="PTHR23502">
    <property type="entry name" value="MAJOR FACILITATOR SUPERFAMILY"/>
    <property type="match status" value="1"/>
</dbReference>
<gene>
    <name evidence="9" type="ORF">ATEIFO6365_0001062200</name>
</gene>
<dbReference type="InterPro" id="IPR002213">
    <property type="entry name" value="UDP_glucos_trans"/>
</dbReference>
<dbReference type="GO" id="GO:0005886">
    <property type="term" value="C:plasma membrane"/>
    <property type="evidence" value="ECO:0007669"/>
    <property type="project" value="UniProtKB-SubCell"/>
</dbReference>
<dbReference type="Gene3D" id="1.10.1040.10">
    <property type="entry name" value="N-(1-d-carboxylethyl)-l-norvaline Dehydrogenase, domain 2"/>
    <property type="match status" value="1"/>
</dbReference>
<dbReference type="SUPFAM" id="SSF48179">
    <property type="entry name" value="6-phosphogluconate dehydrogenase C-terminal domain-like"/>
    <property type="match status" value="1"/>
</dbReference>
<dbReference type="Pfam" id="PF14833">
    <property type="entry name" value="NAD_binding_11"/>
    <property type="match status" value="1"/>
</dbReference>
<dbReference type="Gene3D" id="1.20.1250.20">
    <property type="entry name" value="MFS general substrate transporter like domains"/>
    <property type="match status" value="1"/>
</dbReference>
<evidence type="ECO:0000313" key="9">
    <source>
        <dbReference type="EMBL" id="GFF12399.1"/>
    </source>
</evidence>
<dbReference type="GO" id="GO:0022857">
    <property type="term" value="F:transmembrane transporter activity"/>
    <property type="evidence" value="ECO:0007669"/>
    <property type="project" value="InterPro"/>
</dbReference>
<comment type="similarity">
    <text evidence="8">Belongs to the major facilitator superfamily. DHA1 family. Polyamines/proton antiporter (TC 2.A.1.2.16) subfamily.</text>
</comment>
<dbReference type="CDD" id="cd03784">
    <property type="entry name" value="GT1_Gtf-like"/>
    <property type="match status" value="1"/>
</dbReference>
<comment type="caution">
    <text evidence="9">The sequence shown here is derived from an EMBL/GenBank/DDBJ whole genome shotgun (WGS) entry which is preliminary data.</text>
</comment>
<evidence type="ECO:0000256" key="8">
    <source>
        <dbReference type="ARBA" id="ARBA00038459"/>
    </source>
</evidence>
<keyword evidence="6" id="KW-1133">Transmembrane helix</keyword>
<dbReference type="InterPro" id="IPR020846">
    <property type="entry name" value="MFS_dom"/>
</dbReference>
<evidence type="ECO:0000256" key="1">
    <source>
        <dbReference type="ARBA" id="ARBA00004651"/>
    </source>
</evidence>
<evidence type="ECO:0000256" key="7">
    <source>
        <dbReference type="ARBA" id="ARBA00023136"/>
    </source>
</evidence>
<keyword evidence="2" id="KW-0813">Transport</keyword>
<dbReference type="PANTHER" id="PTHR23502:SF186">
    <property type="entry name" value="MAJOR FACILITATOR SUPERFAMILY (MFS) PROFILE DOMAIN-CONTAINING PROTEIN"/>
    <property type="match status" value="1"/>
</dbReference>
<evidence type="ECO:0000256" key="4">
    <source>
        <dbReference type="ARBA" id="ARBA00022679"/>
    </source>
</evidence>
<organism evidence="9 10">
    <name type="scientific">Aspergillus terreus</name>
    <dbReference type="NCBI Taxonomy" id="33178"/>
    <lineage>
        <taxon>Eukaryota</taxon>
        <taxon>Fungi</taxon>
        <taxon>Dikarya</taxon>
        <taxon>Ascomycota</taxon>
        <taxon>Pezizomycotina</taxon>
        <taxon>Eurotiomycetes</taxon>
        <taxon>Eurotiomycetidae</taxon>
        <taxon>Eurotiales</taxon>
        <taxon>Aspergillaceae</taxon>
        <taxon>Aspergillus</taxon>
        <taxon>Aspergillus subgen. Circumdati</taxon>
    </lineage>
</organism>
<evidence type="ECO:0000256" key="6">
    <source>
        <dbReference type="ARBA" id="ARBA00022989"/>
    </source>
</evidence>